<evidence type="ECO:0000313" key="1">
    <source>
        <dbReference type="EMBL" id="TQE11823.1"/>
    </source>
</evidence>
<name>A0A540NMG7_MALBA</name>
<comment type="caution">
    <text evidence="1">The sequence shown here is derived from an EMBL/GenBank/DDBJ whole genome shotgun (WGS) entry which is preliminary data.</text>
</comment>
<dbReference type="Gene3D" id="3.80.10.10">
    <property type="entry name" value="Ribonuclease Inhibitor"/>
    <property type="match status" value="2"/>
</dbReference>
<dbReference type="InterPro" id="IPR044974">
    <property type="entry name" value="Disease_R_plants"/>
</dbReference>
<dbReference type="Proteomes" id="UP000315295">
    <property type="component" value="Unassembled WGS sequence"/>
</dbReference>
<dbReference type="AlphaFoldDB" id="A0A540NMG7"/>
<reference evidence="1 2" key="1">
    <citation type="journal article" date="2019" name="G3 (Bethesda)">
        <title>Sequencing of a Wild Apple (Malus baccata) Genome Unravels the Differences Between Cultivated and Wild Apple Species Regarding Disease Resistance and Cold Tolerance.</title>
        <authorList>
            <person name="Chen X."/>
        </authorList>
    </citation>
    <scope>NUCLEOTIDE SEQUENCE [LARGE SCALE GENOMIC DNA]</scope>
    <source>
        <strain evidence="2">cv. Shandingzi</strain>
        <tissue evidence="1">Leaves</tissue>
    </source>
</reference>
<evidence type="ECO:0000313" key="2">
    <source>
        <dbReference type="Proteomes" id="UP000315295"/>
    </source>
</evidence>
<accession>A0A540NMG7</accession>
<dbReference type="EMBL" id="VIEB01000025">
    <property type="protein sequence ID" value="TQE11823.1"/>
    <property type="molecule type" value="Genomic_DNA"/>
</dbReference>
<protein>
    <submittedName>
        <fullName evidence="1">Uncharacterized protein</fullName>
    </submittedName>
</protein>
<dbReference type="InterPro" id="IPR032675">
    <property type="entry name" value="LRR_dom_sf"/>
</dbReference>
<dbReference type="PANTHER" id="PTHR11017">
    <property type="entry name" value="LEUCINE-RICH REPEAT-CONTAINING PROTEIN"/>
    <property type="match status" value="1"/>
</dbReference>
<organism evidence="1 2">
    <name type="scientific">Malus baccata</name>
    <name type="common">Siberian crab apple</name>
    <name type="synonym">Pyrus baccata</name>
    <dbReference type="NCBI Taxonomy" id="106549"/>
    <lineage>
        <taxon>Eukaryota</taxon>
        <taxon>Viridiplantae</taxon>
        <taxon>Streptophyta</taxon>
        <taxon>Embryophyta</taxon>
        <taxon>Tracheophyta</taxon>
        <taxon>Spermatophyta</taxon>
        <taxon>Magnoliopsida</taxon>
        <taxon>eudicotyledons</taxon>
        <taxon>Gunneridae</taxon>
        <taxon>Pentapetalae</taxon>
        <taxon>rosids</taxon>
        <taxon>fabids</taxon>
        <taxon>Rosales</taxon>
        <taxon>Rosaceae</taxon>
        <taxon>Amygdaloideae</taxon>
        <taxon>Maleae</taxon>
        <taxon>Malus</taxon>
    </lineage>
</organism>
<dbReference type="InterPro" id="IPR001611">
    <property type="entry name" value="Leu-rich_rpt"/>
</dbReference>
<gene>
    <name evidence="1" type="ORF">C1H46_002457</name>
</gene>
<dbReference type="GO" id="GO:0006952">
    <property type="term" value="P:defense response"/>
    <property type="evidence" value="ECO:0007669"/>
    <property type="project" value="InterPro"/>
</dbReference>
<dbReference type="SUPFAM" id="SSF52058">
    <property type="entry name" value="L domain-like"/>
    <property type="match status" value="1"/>
</dbReference>
<proteinExistence type="predicted"/>
<keyword evidence="2" id="KW-1185">Reference proteome</keyword>
<dbReference type="PANTHER" id="PTHR11017:SF563">
    <property type="entry name" value="TMV RESISTANCE PROTEIN N-LIKE"/>
    <property type="match status" value="1"/>
</dbReference>
<sequence length="509" mass="57816">MHVLSASTLSGNSNEIVLHTNAFARMNKLRLLQLSHVQFKGSYKELPKELRWLSWLGFPLKSIASDFPLEFLVYLEMHQSNLTQVFNRKTDLRQVLKGRKHLPSLKTLDLSHSHSLTEIGNFSLVPNLERLILEDCLSLVDIHDSIGKLNRLVYLNLKDCIKIMKLPRNVFALKLLDTLIVSGCLNLDAFPAELKMMESLKVLDVADISVTTTGEVKSRLRRNPETFWASLPRCLAHLKLTSCNLSDDSFPKDFSNLPSLALLDLSNNLISGLPDCVRGLKGLDQLIFSNCKMLKELAELPRVTYLGVFDCTLLEKVTFQSSSCIPFEFLCFYNPNLVEIEYTYKFEPIERFDMELIHLLGLYNLDPTATIQMIFPCRSARLPRILKLEDWIRVYPIQGLYEYGIFSTFLPGNVVPGQFSHRSRGSSISFTVPSTSNQRVRGLNTFSVYTRFDGGFRPGYHCDIISPIITKVSNKSTGVKFIYDPSCFGDPGHSEEDVIFLSHWDLGIN</sequence>
<dbReference type="Pfam" id="PF13855">
    <property type="entry name" value="LRR_8"/>
    <property type="match status" value="1"/>
</dbReference>